<dbReference type="InterPro" id="IPR016181">
    <property type="entry name" value="Acyl_CoA_acyltransferase"/>
</dbReference>
<comment type="caution">
    <text evidence="2">The sequence shown here is derived from an EMBL/GenBank/DDBJ whole genome shotgun (WGS) entry which is preliminary data.</text>
</comment>
<dbReference type="PANTHER" id="PTHR31435:SF9">
    <property type="entry name" value="PROTEIN NATD1"/>
    <property type="match status" value="1"/>
</dbReference>
<reference evidence="2 3" key="1">
    <citation type="submission" date="2019-09" db="EMBL/GenBank/DDBJ databases">
        <title>Draft genome sequences of 48 bacterial type strains from the CCUG.</title>
        <authorList>
            <person name="Tunovic T."/>
            <person name="Pineiro-Iglesias B."/>
            <person name="Unosson C."/>
            <person name="Inganas E."/>
            <person name="Ohlen M."/>
            <person name="Cardew S."/>
            <person name="Jensie-Markopoulos S."/>
            <person name="Salva-Serra F."/>
            <person name="Jaen-Luchoro D."/>
            <person name="Karlsson R."/>
            <person name="Svensson-Stadler L."/>
            <person name="Chun J."/>
            <person name="Moore E."/>
        </authorList>
    </citation>
    <scope>NUCLEOTIDE SEQUENCE [LARGE SCALE GENOMIC DNA]</scope>
    <source>
        <strain evidence="2 3">CCUG 30977</strain>
    </source>
</reference>
<dbReference type="InterPro" id="IPR045057">
    <property type="entry name" value="Gcn5-rel_NAT"/>
</dbReference>
<dbReference type="OrthoDB" id="9813275at2"/>
<protein>
    <submittedName>
        <fullName evidence="2">N-acetyltransferase</fullName>
    </submittedName>
</protein>
<dbReference type="Gene3D" id="3.40.630.30">
    <property type="match status" value="1"/>
</dbReference>
<evidence type="ECO:0000313" key="3">
    <source>
        <dbReference type="Proteomes" id="UP000430120"/>
    </source>
</evidence>
<keyword evidence="2" id="KW-0808">Transferase</keyword>
<accession>A0A643FGQ4</accession>
<organism evidence="2 3">
    <name type="scientific">Ideonella dechloratans</name>
    <dbReference type="NCBI Taxonomy" id="36863"/>
    <lineage>
        <taxon>Bacteria</taxon>
        <taxon>Pseudomonadati</taxon>
        <taxon>Pseudomonadota</taxon>
        <taxon>Betaproteobacteria</taxon>
        <taxon>Burkholderiales</taxon>
        <taxon>Sphaerotilaceae</taxon>
        <taxon>Ideonella</taxon>
    </lineage>
</organism>
<dbReference type="GO" id="GO:0016740">
    <property type="term" value="F:transferase activity"/>
    <property type="evidence" value="ECO:0007669"/>
    <property type="project" value="UniProtKB-KW"/>
</dbReference>
<dbReference type="CDD" id="cd04301">
    <property type="entry name" value="NAT_SF"/>
    <property type="match status" value="1"/>
</dbReference>
<proteinExistence type="predicted"/>
<dbReference type="PROSITE" id="PS51729">
    <property type="entry name" value="GNAT_YJDJ"/>
    <property type="match status" value="1"/>
</dbReference>
<evidence type="ECO:0000259" key="1">
    <source>
        <dbReference type="PROSITE" id="PS51729"/>
    </source>
</evidence>
<feature type="domain" description="N-acetyltransferase" evidence="1">
    <location>
        <begin position="10"/>
        <end position="95"/>
    </location>
</feature>
<dbReference type="PANTHER" id="PTHR31435">
    <property type="entry name" value="PROTEIN NATD1"/>
    <property type="match status" value="1"/>
</dbReference>
<evidence type="ECO:0000313" key="2">
    <source>
        <dbReference type="EMBL" id="KAB0583352.1"/>
    </source>
</evidence>
<gene>
    <name evidence="2" type="ORF">F7Q92_08545</name>
</gene>
<dbReference type="InterPro" id="IPR031165">
    <property type="entry name" value="GNAT_YJDJ"/>
</dbReference>
<dbReference type="Proteomes" id="UP000430120">
    <property type="component" value="Unassembled WGS sequence"/>
</dbReference>
<dbReference type="Pfam" id="PF14542">
    <property type="entry name" value="Acetyltransf_CG"/>
    <property type="match status" value="1"/>
</dbReference>
<dbReference type="AlphaFoldDB" id="A0A643FGQ4"/>
<sequence>MSESTEPVIVHNAAASRFETKVNGLLCVASYHLHNGVMDMVHTGVPPALEGRGIAGRLVAAALDHARAQGLKVRPSCSYVAVYMRRHPDTLDLQTR</sequence>
<name>A0A643FGQ4_IDEDE</name>
<keyword evidence="3" id="KW-1185">Reference proteome</keyword>
<dbReference type="EMBL" id="VZPB01000015">
    <property type="protein sequence ID" value="KAB0583352.1"/>
    <property type="molecule type" value="Genomic_DNA"/>
</dbReference>
<dbReference type="SUPFAM" id="SSF55729">
    <property type="entry name" value="Acyl-CoA N-acyltransferases (Nat)"/>
    <property type="match status" value="1"/>
</dbReference>